<accession>A0ABU9L503</accession>
<keyword evidence="1" id="KW-0472">Membrane</keyword>
<keyword evidence="1" id="KW-1133">Transmembrane helix</keyword>
<evidence type="ECO:0000256" key="1">
    <source>
        <dbReference type="SAM" id="Phobius"/>
    </source>
</evidence>
<sequence>MKNKIGLLISLLLLGYGLIRIGVGGVLLAHIFEIINFSELNEATLEVKQFINIRASEQIIPFTLTGYFTYILVMGILLAIGAVGTIVRRRWGFILLWIYLAMHAALFINYQEINPKIIVLALQVILLFVLIYLRPPKPLGLKLELVSSDTVVATGEA</sequence>
<proteinExistence type="predicted"/>
<feature type="transmembrane region" description="Helical" evidence="1">
    <location>
        <begin position="67"/>
        <end position="87"/>
    </location>
</feature>
<evidence type="ECO:0000313" key="2">
    <source>
        <dbReference type="EMBL" id="MEL4456551.1"/>
    </source>
</evidence>
<evidence type="ECO:0000313" key="3">
    <source>
        <dbReference type="Proteomes" id="UP001474120"/>
    </source>
</evidence>
<organism evidence="2 3">
    <name type="scientific">Lutimonas vermicola</name>
    <dbReference type="NCBI Taxonomy" id="414288"/>
    <lineage>
        <taxon>Bacteria</taxon>
        <taxon>Pseudomonadati</taxon>
        <taxon>Bacteroidota</taxon>
        <taxon>Flavobacteriia</taxon>
        <taxon>Flavobacteriales</taxon>
        <taxon>Flavobacteriaceae</taxon>
        <taxon>Lutimonas</taxon>
    </lineage>
</organism>
<reference evidence="2 3" key="1">
    <citation type="submission" date="2024-04" db="EMBL/GenBank/DDBJ databases">
        <title>whole genome sequencing of Lutimonas vermicola strain IMCC1616.</title>
        <authorList>
            <person name="Bae S.S."/>
        </authorList>
    </citation>
    <scope>NUCLEOTIDE SEQUENCE [LARGE SCALE GENOMIC DNA]</scope>
    <source>
        <strain evidence="2 3">IMCC1616</strain>
    </source>
</reference>
<keyword evidence="3" id="KW-1185">Reference proteome</keyword>
<comment type="caution">
    <text evidence="2">The sequence shown here is derived from an EMBL/GenBank/DDBJ whole genome shotgun (WGS) entry which is preliminary data.</text>
</comment>
<feature type="transmembrane region" description="Helical" evidence="1">
    <location>
        <begin position="117"/>
        <end position="133"/>
    </location>
</feature>
<keyword evidence="1" id="KW-0812">Transmembrane</keyword>
<feature type="transmembrane region" description="Helical" evidence="1">
    <location>
        <begin position="94"/>
        <end position="111"/>
    </location>
</feature>
<gene>
    <name evidence="2" type="ORF">AABB81_11630</name>
</gene>
<dbReference type="Proteomes" id="UP001474120">
    <property type="component" value="Unassembled WGS sequence"/>
</dbReference>
<protein>
    <submittedName>
        <fullName evidence="2">Uncharacterized protein</fullName>
    </submittedName>
</protein>
<dbReference type="EMBL" id="JBCDNA010000002">
    <property type="protein sequence ID" value="MEL4456551.1"/>
    <property type="molecule type" value="Genomic_DNA"/>
</dbReference>
<name>A0ABU9L503_9FLAO</name>
<dbReference type="RefSeq" id="WP_342160696.1">
    <property type="nucleotide sequence ID" value="NZ_JBCDNA010000002.1"/>
</dbReference>
<feature type="transmembrane region" description="Helical" evidence="1">
    <location>
        <begin position="7"/>
        <end position="32"/>
    </location>
</feature>